<keyword evidence="2" id="KW-1185">Reference proteome</keyword>
<accession>A0A5N6PUG9</accession>
<proteinExistence type="predicted"/>
<reference evidence="1 2" key="1">
    <citation type="submission" date="2019-05" db="EMBL/GenBank/DDBJ databases">
        <title>Mikania micrantha, genome provides insights into the molecular mechanism of rapid growth.</title>
        <authorList>
            <person name="Liu B."/>
        </authorList>
    </citation>
    <scope>NUCLEOTIDE SEQUENCE [LARGE SCALE GENOMIC DNA]</scope>
    <source>
        <strain evidence="1">NLD-2019</strain>
        <tissue evidence="1">Leaf</tissue>
    </source>
</reference>
<sequence length="143" mass="15318">MGRAGLIRTICARRKIAVAKASHYEKEASKFKKQVKDNDAAHKLKGKEIIEGTKKFAAAAILKAKIQMAERSKQKGSDLWDKDLADWVKVLAKLTGNTAETSDAAVKKASVVETSMVVGGEDIGACGGEEGAAMGDEDRIEKV</sequence>
<organism evidence="1 2">
    <name type="scientific">Mikania micrantha</name>
    <name type="common">bitter vine</name>
    <dbReference type="NCBI Taxonomy" id="192012"/>
    <lineage>
        <taxon>Eukaryota</taxon>
        <taxon>Viridiplantae</taxon>
        <taxon>Streptophyta</taxon>
        <taxon>Embryophyta</taxon>
        <taxon>Tracheophyta</taxon>
        <taxon>Spermatophyta</taxon>
        <taxon>Magnoliopsida</taxon>
        <taxon>eudicotyledons</taxon>
        <taxon>Gunneridae</taxon>
        <taxon>Pentapetalae</taxon>
        <taxon>asterids</taxon>
        <taxon>campanulids</taxon>
        <taxon>Asterales</taxon>
        <taxon>Asteraceae</taxon>
        <taxon>Asteroideae</taxon>
        <taxon>Heliantheae alliance</taxon>
        <taxon>Eupatorieae</taxon>
        <taxon>Mikania</taxon>
    </lineage>
</organism>
<evidence type="ECO:0000313" key="2">
    <source>
        <dbReference type="Proteomes" id="UP000326396"/>
    </source>
</evidence>
<dbReference type="EMBL" id="SZYD01000002">
    <property type="protein sequence ID" value="KAD7116516.1"/>
    <property type="molecule type" value="Genomic_DNA"/>
</dbReference>
<name>A0A5N6PUG9_9ASTR</name>
<dbReference type="Proteomes" id="UP000326396">
    <property type="component" value="Linkage Group LG10"/>
</dbReference>
<comment type="caution">
    <text evidence="1">The sequence shown here is derived from an EMBL/GenBank/DDBJ whole genome shotgun (WGS) entry which is preliminary data.</text>
</comment>
<dbReference type="AlphaFoldDB" id="A0A5N6PUG9"/>
<evidence type="ECO:0000313" key="1">
    <source>
        <dbReference type="EMBL" id="KAD7116516.1"/>
    </source>
</evidence>
<gene>
    <name evidence="1" type="ORF">E3N88_03784</name>
</gene>
<protein>
    <submittedName>
        <fullName evidence="1">Uncharacterized protein</fullName>
    </submittedName>
</protein>